<accession>A0A1V4SSP9</accession>
<gene>
    <name evidence="1" type="ORF">CLHUN_01370</name>
</gene>
<name>A0A1V4SSP9_RUMHU</name>
<protein>
    <submittedName>
        <fullName evidence="1">Uncharacterized protein</fullName>
    </submittedName>
</protein>
<sequence>MGWIMDDSVKKATGYLGFLQEQYSLNSQRGKALKDIRDNKDSLLKSVQYVVEGQLKAMELSPEEAEQLKPRFLQAVMEDINNIPTDYEDPFCYRIMKDIEQEIFEAAGELGIKIPDKRPVIGTLPTHRVNAGVIPVPDCEELIIAFESQIFNFANLASKVAARALSIKNSTSEQLQFSVDIEDIKKNLEQNPEIAGRFRELIIAYFIDGYTGYAPQYFLDGNYLGIASILRHSFELFVMGHEYGHIVCGHLDDSSKRVRNMLGEIEYDEIQFDDWEQEIEADNIGTSLMLHVMRKGGYDLSLSYMGVDFFFSIMDIVENGFSLMLTGEETIIPSDSHPPSVLRREVVRQSIRNSVPEEEAESAIFLGTQIEQILKILWDKTKGVLLEYFEAKQA</sequence>
<reference evidence="1 2" key="1">
    <citation type="submission" date="2017-03" db="EMBL/GenBank/DDBJ databases">
        <title>Genome sequence of Clostridium hungatei DSM 14427.</title>
        <authorList>
            <person name="Poehlein A."/>
            <person name="Daniel R."/>
        </authorList>
    </citation>
    <scope>NUCLEOTIDE SEQUENCE [LARGE SCALE GENOMIC DNA]</scope>
    <source>
        <strain evidence="1 2">DSM 14427</strain>
    </source>
</reference>
<comment type="caution">
    <text evidence="1">The sequence shown here is derived from an EMBL/GenBank/DDBJ whole genome shotgun (WGS) entry which is preliminary data.</text>
</comment>
<dbReference type="Proteomes" id="UP000191554">
    <property type="component" value="Unassembled WGS sequence"/>
</dbReference>
<dbReference type="EMBL" id="MZGX01000001">
    <property type="protein sequence ID" value="OPX46321.1"/>
    <property type="molecule type" value="Genomic_DNA"/>
</dbReference>
<keyword evidence="2" id="KW-1185">Reference proteome</keyword>
<proteinExistence type="predicted"/>
<dbReference type="STRING" id="48256.CLHUN_01370"/>
<evidence type="ECO:0000313" key="2">
    <source>
        <dbReference type="Proteomes" id="UP000191554"/>
    </source>
</evidence>
<organism evidence="1 2">
    <name type="scientific">Ruminiclostridium hungatei</name>
    <name type="common">Clostridium hungatei</name>
    <dbReference type="NCBI Taxonomy" id="48256"/>
    <lineage>
        <taxon>Bacteria</taxon>
        <taxon>Bacillati</taxon>
        <taxon>Bacillota</taxon>
        <taxon>Clostridia</taxon>
        <taxon>Eubacteriales</taxon>
        <taxon>Oscillospiraceae</taxon>
        <taxon>Ruminiclostridium</taxon>
    </lineage>
</organism>
<evidence type="ECO:0000313" key="1">
    <source>
        <dbReference type="EMBL" id="OPX46321.1"/>
    </source>
</evidence>
<dbReference type="AlphaFoldDB" id="A0A1V4SSP9"/>